<dbReference type="SUPFAM" id="SSF53901">
    <property type="entry name" value="Thiolase-like"/>
    <property type="match status" value="1"/>
</dbReference>
<dbReference type="InterPro" id="IPR016039">
    <property type="entry name" value="Thiolase-like"/>
</dbReference>
<dbReference type="Gene3D" id="3.40.47.40">
    <property type="entry name" value="Stage V sporulation protein AD"/>
    <property type="match status" value="1"/>
</dbReference>
<dbReference type="InterPro" id="IPR038369">
    <property type="entry name" value="SpoVAD_sf"/>
</dbReference>
<dbReference type="NCBIfam" id="NF006160">
    <property type="entry name" value="PRK08304.1"/>
    <property type="match status" value="1"/>
</dbReference>
<comment type="caution">
    <text evidence="1">The sequence shown here is derived from an EMBL/GenBank/DDBJ whole genome shotgun (WGS) entry which is preliminary data.</text>
</comment>
<keyword evidence="2" id="KW-1185">Reference proteome</keyword>
<protein>
    <submittedName>
        <fullName evidence="1">Stage V sporulation protein AD</fullName>
    </submittedName>
</protein>
<dbReference type="EMBL" id="LOED01000004">
    <property type="protein sequence ID" value="KXG78133.1"/>
    <property type="molecule type" value="Genomic_DNA"/>
</dbReference>
<dbReference type="OrthoDB" id="9770068at2"/>
<reference evidence="1 2" key="1">
    <citation type="submission" date="2015-12" db="EMBL/GenBank/DDBJ databases">
        <title>Draft genome sequnece of Fervidicola ferrireducens strain Y170.</title>
        <authorList>
            <person name="Patel B.K."/>
        </authorList>
    </citation>
    <scope>NUCLEOTIDE SEQUENCE [LARGE SCALE GENOMIC DNA]</scope>
    <source>
        <strain evidence="1 2">Y170</strain>
    </source>
</reference>
<name>A0A140LC58_9FIRM</name>
<dbReference type="GO" id="GO:0016746">
    <property type="term" value="F:acyltransferase activity"/>
    <property type="evidence" value="ECO:0007669"/>
    <property type="project" value="InterPro"/>
</dbReference>
<dbReference type="InterPro" id="IPR010894">
    <property type="entry name" value="SpoVAD"/>
</dbReference>
<dbReference type="RefSeq" id="WP_066351710.1">
    <property type="nucleotide sequence ID" value="NZ_LOED01000004.1"/>
</dbReference>
<dbReference type="InParanoid" id="A0A140LC58"/>
<organism evidence="1 2">
    <name type="scientific">Fervidicola ferrireducens</name>
    <dbReference type="NCBI Taxonomy" id="520764"/>
    <lineage>
        <taxon>Bacteria</taxon>
        <taxon>Bacillati</taxon>
        <taxon>Bacillota</taxon>
        <taxon>Clostridia</taxon>
        <taxon>Thermosediminibacterales</taxon>
        <taxon>Thermosediminibacteraceae</taxon>
        <taxon>Fervidicola</taxon>
    </lineage>
</organism>
<dbReference type="PIRSF" id="PIRSF011570">
    <property type="entry name" value="SpoVAD"/>
    <property type="match status" value="1"/>
</dbReference>
<proteinExistence type="predicted"/>
<dbReference type="PATRIC" id="fig|520764.3.peg.555"/>
<dbReference type="NCBIfam" id="TIGR02845">
    <property type="entry name" value="spore_V_AD"/>
    <property type="match status" value="1"/>
</dbReference>
<dbReference type="FunCoup" id="A0A140LC58">
    <property type="interactions" value="46"/>
</dbReference>
<evidence type="ECO:0000313" key="2">
    <source>
        <dbReference type="Proteomes" id="UP000070427"/>
    </source>
</evidence>
<dbReference type="STRING" id="520764.AN618_05250"/>
<sequence>MAVKKLGAQTVKFQNPPSIIATATVVGPVEGKGPLRNYFDLILGDFKFQEKSWEKAEKKMLKEAVEMAVKKSGVPSDKIEYFIAGDLLNQIISASFAARELGYPFLGIYGACSTVAEGLGIGAMLVDGGYADNIVVGTSSHFCSAERQYRFPLELGNQRPPTAQRTVTGAGAAVISTKNQNPRITYVTTGKVIDMGAVDPNDMGSAMAPAAVDTIVMHLEDSKRTPEDYDLIVTGDLASVGKDIAQKLMLQKGIDVSNKYTDCGLLIYSPEQDVHAGGSGCACAAVVTFGYIFNEMQKGRYNKILLVATGALMNSTIVQQGETIPCIAHAVALENL</sequence>
<accession>A0A140LC58</accession>
<dbReference type="NCBIfam" id="NF009069">
    <property type="entry name" value="PRK12404.1"/>
    <property type="match status" value="1"/>
</dbReference>
<dbReference type="Pfam" id="PF07451">
    <property type="entry name" value="SpoVAD"/>
    <property type="match status" value="1"/>
</dbReference>
<evidence type="ECO:0000313" key="1">
    <source>
        <dbReference type="EMBL" id="KXG78133.1"/>
    </source>
</evidence>
<dbReference type="AlphaFoldDB" id="A0A140LC58"/>
<gene>
    <name evidence="1" type="primary">spoVAD</name>
    <name evidence="1" type="ORF">AN618_05250</name>
</gene>
<dbReference type="Proteomes" id="UP000070427">
    <property type="component" value="Unassembled WGS sequence"/>
</dbReference>